<dbReference type="SMART" id="SM00248">
    <property type="entry name" value="ANK"/>
    <property type="match status" value="3"/>
</dbReference>
<accession>A0A2K8N6U0</accession>
<dbReference type="GO" id="GO:0004842">
    <property type="term" value="F:ubiquitin-protein transferase activity"/>
    <property type="evidence" value="ECO:0007669"/>
    <property type="project" value="TreeGrafter"/>
</dbReference>
<evidence type="ECO:0000256" key="2">
    <source>
        <dbReference type="ARBA" id="ARBA00023043"/>
    </source>
</evidence>
<feature type="signal peptide" evidence="4">
    <location>
        <begin position="1"/>
        <end position="22"/>
    </location>
</feature>
<reference evidence="6" key="1">
    <citation type="submission" date="2017-11" db="EMBL/GenBank/DDBJ databases">
        <title>Complete Genome Sequence of Kyrpidia sp. Strain EA-1, a thermophilic, hydrogen-oxidizing Bacterium, isolated from the Azores.</title>
        <authorList>
            <person name="Reiner J.E."/>
            <person name="Lapp C.J."/>
            <person name="Bunk B."/>
            <person name="Gescher J."/>
        </authorList>
    </citation>
    <scope>NUCLEOTIDE SEQUENCE [LARGE SCALE GENOMIC DNA]</scope>
    <source>
        <strain evidence="6">EA-1</strain>
    </source>
</reference>
<proteinExistence type="predicted"/>
<dbReference type="PANTHER" id="PTHR24171:SF8">
    <property type="entry name" value="BRCA1-ASSOCIATED RING DOMAIN PROTEIN 1"/>
    <property type="match status" value="1"/>
</dbReference>
<evidence type="ECO:0000313" key="6">
    <source>
        <dbReference type="Proteomes" id="UP000231932"/>
    </source>
</evidence>
<dbReference type="PROSITE" id="PS50088">
    <property type="entry name" value="ANK_REPEAT"/>
    <property type="match status" value="2"/>
</dbReference>
<sequence>MKYRISPLLMPFFLLLSGCGNSAISNADLKNLDVGSYFPEDSSTATYDTYNAPSNNVVVEETNITHQVSQNKFVILTTATGQAANVGDRQVAYAVNRNEIIQIGVSNSLIGTSNNQKIILANTSQWTAEPSETDTITGINKTITVKAGTFNNCIEVTSEVKFGNDKVFNKSYYAPHVGLILKEIKDKNNHQYVKFVELVKFSSVQSRDSLTNEDSSATPTNSKKPLTDLQIAAGSGNVELVKALLSQGADPNVTDSSGATPLIDCAHSAANPHANTQAYNEIARILLEHGANPNVQDASGDTALSFAVFANDLEMVKLLLNAGANPNLKNTSGLSAMSGIDPNSAIGKLLIQFSTSANSNN</sequence>
<keyword evidence="1" id="KW-0677">Repeat</keyword>
<dbReference type="PROSITE" id="PS51257">
    <property type="entry name" value="PROKAR_LIPOPROTEIN"/>
    <property type="match status" value="1"/>
</dbReference>
<dbReference type="GO" id="GO:0085020">
    <property type="term" value="P:protein K6-linked ubiquitination"/>
    <property type="evidence" value="ECO:0007669"/>
    <property type="project" value="TreeGrafter"/>
</dbReference>
<dbReference type="RefSeq" id="WP_100667346.1">
    <property type="nucleotide sequence ID" value="NZ_CP024955.1"/>
</dbReference>
<dbReference type="OrthoDB" id="9762883at2"/>
<organism evidence="5 6">
    <name type="scientific">Kyrpidia spormannii</name>
    <dbReference type="NCBI Taxonomy" id="2055160"/>
    <lineage>
        <taxon>Bacteria</taxon>
        <taxon>Bacillati</taxon>
        <taxon>Bacillota</taxon>
        <taxon>Bacilli</taxon>
        <taxon>Bacillales</taxon>
        <taxon>Alicyclobacillaceae</taxon>
        <taxon>Kyrpidia</taxon>
    </lineage>
</organism>
<dbReference type="Pfam" id="PF12796">
    <property type="entry name" value="Ank_2"/>
    <property type="match status" value="1"/>
</dbReference>
<dbReference type="AlphaFoldDB" id="A0A2K8N6U0"/>
<feature type="repeat" description="ANK" evidence="3">
    <location>
        <begin position="299"/>
        <end position="331"/>
    </location>
</feature>
<dbReference type="KEGG" id="kyr:CVV65_05795"/>
<evidence type="ECO:0000256" key="3">
    <source>
        <dbReference type="PROSITE-ProRule" id="PRU00023"/>
    </source>
</evidence>
<feature type="chain" id="PRO_5038916417" evidence="4">
    <location>
        <begin position="23"/>
        <end position="361"/>
    </location>
</feature>
<dbReference type="InterPro" id="IPR036770">
    <property type="entry name" value="Ankyrin_rpt-contain_sf"/>
</dbReference>
<evidence type="ECO:0000256" key="1">
    <source>
        <dbReference type="ARBA" id="ARBA00022737"/>
    </source>
</evidence>
<keyword evidence="4" id="KW-0732">Signal</keyword>
<evidence type="ECO:0000256" key="4">
    <source>
        <dbReference type="SAM" id="SignalP"/>
    </source>
</evidence>
<dbReference type="EMBL" id="CP024955">
    <property type="protein sequence ID" value="ATY84527.1"/>
    <property type="molecule type" value="Genomic_DNA"/>
</dbReference>
<dbReference type="Gene3D" id="1.25.40.20">
    <property type="entry name" value="Ankyrin repeat-containing domain"/>
    <property type="match status" value="1"/>
</dbReference>
<dbReference type="PROSITE" id="PS50297">
    <property type="entry name" value="ANK_REP_REGION"/>
    <property type="match status" value="2"/>
</dbReference>
<feature type="repeat" description="ANK" evidence="3">
    <location>
        <begin position="224"/>
        <end position="256"/>
    </location>
</feature>
<protein>
    <submittedName>
        <fullName evidence="5">Uncharacterized protein</fullName>
    </submittedName>
</protein>
<dbReference type="InterPro" id="IPR002110">
    <property type="entry name" value="Ankyrin_rpt"/>
</dbReference>
<gene>
    <name evidence="5" type="ORF">CVV65_05795</name>
</gene>
<evidence type="ECO:0000313" key="5">
    <source>
        <dbReference type="EMBL" id="ATY84527.1"/>
    </source>
</evidence>
<dbReference type="Gene3D" id="2.40.360.20">
    <property type="match status" value="1"/>
</dbReference>
<name>A0A2K8N6U0_9BACL</name>
<dbReference type="SUPFAM" id="SSF48403">
    <property type="entry name" value="Ankyrin repeat"/>
    <property type="match status" value="1"/>
</dbReference>
<dbReference type="Proteomes" id="UP000231932">
    <property type="component" value="Chromosome"/>
</dbReference>
<dbReference type="PANTHER" id="PTHR24171">
    <property type="entry name" value="ANKYRIN REPEAT DOMAIN-CONTAINING PROTEIN 39-RELATED"/>
    <property type="match status" value="1"/>
</dbReference>
<keyword evidence="6" id="KW-1185">Reference proteome</keyword>
<keyword evidence="2 3" id="KW-0040">ANK repeat</keyword>